<gene>
    <name evidence="1" type="ORF">KJP28_04015</name>
</gene>
<evidence type="ECO:0000313" key="1">
    <source>
        <dbReference type="EMBL" id="MBV7378079.1"/>
    </source>
</evidence>
<name>A0ABS6SYM6_9RHOB</name>
<sequence>MTFSILVRDPETGDMGGAAATGSLCVGGWVLRGRWGAGLSASQGASPSTLWGEKALREMEAGATAYDAVNEITAADAGREFRQLAALDMDGFGGTFSGDMNTPEVGDMVFPSGVASGNLLASPAVIPALVESFDAGTGTLAERLIASLFAGQASGSDSRGLVSAALLVISADRAPLSLRIDHSDDPLTDLADLHERATTGEYAFWARQVPTVNDPDRGLD</sequence>
<dbReference type="EMBL" id="JAHUZE010000001">
    <property type="protein sequence ID" value="MBV7378079.1"/>
    <property type="molecule type" value="Genomic_DNA"/>
</dbReference>
<dbReference type="PANTHER" id="PTHR39328">
    <property type="entry name" value="BLL2871 PROTEIN"/>
    <property type="match status" value="1"/>
</dbReference>
<comment type="caution">
    <text evidence="1">The sequence shown here is derived from an EMBL/GenBank/DDBJ whole genome shotgun (WGS) entry which is preliminary data.</text>
</comment>
<accession>A0ABS6SYM6</accession>
<dbReference type="InterPro" id="IPR010430">
    <property type="entry name" value="DUF1028"/>
</dbReference>
<keyword evidence="2" id="KW-1185">Reference proteome</keyword>
<reference evidence="1 2" key="1">
    <citation type="submission" date="2021-05" db="EMBL/GenBank/DDBJ databases">
        <title>Culturable bacteria isolated from Daya Bay.</title>
        <authorList>
            <person name="Zheng W."/>
            <person name="Yu S."/>
            <person name="Huang Y."/>
        </authorList>
    </citation>
    <scope>NUCLEOTIDE SEQUENCE [LARGE SCALE GENOMIC DNA]</scope>
    <source>
        <strain evidence="1 2">DP4N28-5</strain>
    </source>
</reference>
<evidence type="ECO:0000313" key="2">
    <source>
        <dbReference type="Proteomes" id="UP000756530"/>
    </source>
</evidence>
<dbReference type="RefSeq" id="WP_218390932.1">
    <property type="nucleotide sequence ID" value="NZ_JAHUZE010000001.1"/>
</dbReference>
<protein>
    <submittedName>
        <fullName evidence="1">DUF1028 domain-containing protein</fullName>
    </submittedName>
</protein>
<dbReference type="PANTHER" id="PTHR39328:SF1">
    <property type="entry name" value="BLL2871 PROTEIN"/>
    <property type="match status" value="1"/>
</dbReference>
<proteinExistence type="predicted"/>
<organism evidence="1 2">
    <name type="scientific">Maritimibacter dapengensis</name>
    <dbReference type="NCBI Taxonomy" id="2836868"/>
    <lineage>
        <taxon>Bacteria</taxon>
        <taxon>Pseudomonadati</taxon>
        <taxon>Pseudomonadota</taxon>
        <taxon>Alphaproteobacteria</taxon>
        <taxon>Rhodobacterales</taxon>
        <taxon>Roseobacteraceae</taxon>
        <taxon>Maritimibacter</taxon>
    </lineage>
</organism>
<dbReference type="Pfam" id="PF06267">
    <property type="entry name" value="DUF1028"/>
    <property type="match status" value="1"/>
</dbReference>
<dbReference type="Proteomes" id="UP000756530">
    <property type="component" value="Unassembled WGS sequence"/>
</dbReference>